<gene>
    <name evidence="3" type="ORF">FB390_0504</name>
</gene>
<evidence type="ECO:0000259" key="2">
    <source>
        <dbReference type="PROSITE" id="PS51857"/>
    </source>
</evidence>
<dbReference type="RefSeq" id="WP_185757196.1">
    <property type="nucleotide sequence ID" value="NZ_VFPG01000001.1"/>
</dbReference>
<feature type="domain" description="CSD" evidence="2">
    <location>
        <begin position="1"/>
        <end position="64"/>
    </location>
</feature>
<dbReference type="PRINTS" id="PR00050">
    <property type="entry name" value="COLDSHOCK"/>
</dbReference>
<organism evidence="3 4">
    <name type="scientific">Nocardia bhagyanarayanae</name>
    <dbReference type="NCBI Taxonomy" id="1215925"/>
    <lineage>
        <taxon>Bacteria</taxon>
        <taxon>Bacillati</taxon>
        <taxon>Actinomycetota</taxon>
        <taxon>Actinomycetes</taxon>
        <taxon>Mycobacteriales</taxon>
        <taxon>Nocardiaceae</taxon>
        <taxon>Nocardia</taxon>
    </lineage>
</organism>
<name>A0A543F523_9NOCA</name>
<accession>A0A543F523</accession>
<dbReference type="InterPro" id="IPR012340">
    <property type="entry name" value="NA-bd_OB-fold"/>
</dbReference>
<dbReference type="InterPro" id="IPR011129">
    <property type="entry name" value="CSD"/>
</dbReference>
<feature type="region of interest" description="Disordered" evidence="1">
    <location>
        <begin position="65"/>
        <end position="96"/>
    </location>
</feature>
<dbReference type="PROSITE" id="PS51857">
    <property type="entry name" value="CSD_2"/>
    <property type="match status" value="1"/>
</dbReference>
<dbReference type="Proteomes" id="UP000316331">
    <property type="component" value="Unassembled WGS sequence"/>
</dbReference>
<feature type="compositionally biased region" description="Basic and acidic residues" evidence="1">
    <location>
        <begin position="74"/>
        <end position="96"/>
    </location>
</feature>
<protein>
    <submittedName>
        <fullName evidence="3">Putative cold-shock DNA-binding protein</fullName>
    </submittedName>
</protein>
<comment type="caution">
    <text evidence="3">The sequence shown here is derived from an EMBL/GenBank/DDBJ whole genome shotgun (WGS) entry which is preliminary data.</text>
</comment>
<keyword evidence="4" id="KW-1185">Reference proteome</keyword>
<sequence length="141" mass="15780">MPTGRVKWYDVEKGFGFLSQDEGEDVYVRSSALPDGVEGLKPGQRVEFGMAAGRRGPQALSLKLLEAPPSVRQGQDRDRNARKEPAGPRRTPDELHGMVEDMITLLETKVQPDLRKGRYPDRKSARTISEVVRAVARELDH</sequence>
<evidence type="ECO:0000256" key="1">
    <source>
        <dbReference type="SAM" id="MobiDB-lite"/>
    </source>
</evidence>
<dbReference type="PANTHER" id="PTHR11544">
    <property type="entry name" value="COLD SHOCK DOMAIN CONTAINING PROTEINS"/>
    <property type="match status" value="1"/>
</dbReference>
<keyword evidence="3" id="KW-0238">DNA-binding</keyword>
<dbReference type="InterPro" id="IPR050181">
    <property type="entry name" value="Cold_shock_domain"/>
</dbReference>
<reference evidence="3 4" key="1">
    <citation type="submission" date="2019-06" db="EMBL/GenBank/DDBJ databases">
        <title>Sequencing the genomes of 1000 actinobacteria strains.</title>
        <authorList>
            <person name="Klenk H.-P."/>
        </authorList>
    </citation>
    <scope>NUCLEOTIDE SEQUENCE [LARGE SCALE GENOMIC DNA]</scope>
    <source>
        <strain evidence="3 4">DSM 103495</strain>
    </source>
</reference>
<dbReference type="Pfam" id="PF00313">
    <property type="entry name" value="CSD"/>
    <property type="match status" value="1"/>
</dbReference>
<evidence type="ECO:0000313" key="3">
    <source>
        <dbReference type="EMBL" id="TQM28924.1"/>
    </source>
</evidence>
<dbReference type="InterPro" id="IPR002059">
    <property type="entry name" value="CSP_DNA-bd"/>
</dbReference>
<dbReference type="Gene3D" id="2.40.50.140">
    <property type="entry name" value="Nucleic acid-binding proteins"/>
    <property type="match status" value="1"/>
</dbReference>
<dbReference type="GO" id="GO:0003677">
    <property type="term" value="F:DNA binding"/>
    <property type="evidence" value="ECO:0007669"/>
    <property type="project" value="UniProtKB-KW"/>
</dbReference>
<dbReference type="CDD" id="cd04458">
    <property type="entry name" value="CSP_CDS"/>
    <property type="match status" value="1"/>
</dbReference>
<dbReference type="SMART" id="SM00357">
    <property type="entry name" value="CSP"/>
    <property type="match status" value="1"/>
</dbReference>
<proteinExistence type="predicted"/>
<evidence type="ECO:0000313" key="4">
    <source>
        <dbReference type="Proteomes" id="UP000316331"/>
    </source>
</evidence>
<dbReference type="AlphaFoldDB" id="A0A543F523"/>
<dbReference type="SUPFAM" id="SSF50249">
    <property type="entry name" value="Nucleic acid-binding proteins"/>
    <property type="match status" value="1"/>
</dbReference>
<dbReference type="EMBL" id="VFPG01000001">
    <property type="protein sequence ID" value="TQM28924.1"/>
    <property type="molecule type" value="Genomic_DNA"/>
</dbReference>